<name>A0A2S5TIU4_9GAMM</name>
<dbReference type="InterPro" id="IPR006543">
    <property type="entry name" value="Histidinol-phos"/>
</dbReference>
<feature type="active site" description="Proton donor" evidence="8">
    <location>
        <position position="9"/>
    </location>
</feature>
<dbReference type="PANTHER" id="PTHR42891:SF1">
    <property type="entry name" value="D-GLYCERO-BETA-D-MANNO-HEPTOSE-1,7-BISPHOSPHATE 7-PHOSPHATASE"/>
    <property type="match status" value="1"/>
</dbReference>
<evidence type="ECO:0000256" key="8">
    <source>
        <dbReference type="PIRSR" id="PIRSR004682-1"/>
    </source>
</evidence>
<dbReference type="NCBIfam" id="TIGR01662">
    <property type="entry name" value="HAD-SF-IIIA"/>
    <property type="match status" value="1"/>
</dbReference>
<evidence type="ECO:0000256" key="9">
    <source>
        <dbReference type="PIRSR" id="PIRSR004682-3"/>
    </source>
</evidence>
<gene>
    <name evidence="11" type="ORF">C3942_04200</name>
</gene>
<dbReference type="Gene3D" id="3.40.50.1000">
    <property type="entry name" value="HAD superfamily/HAD-like"/>
    <property type="match status" value="1"/>
</dbReference>
<dbReference type="GO" id="GO:0016791">
    <property type="term" value="F:phosphatase activity"/>
    <property type="evidence" value="ECO:0007669"/>
    <property type="project" value="InterPro"/>
</dbReference>
<evidence type="ECO:0000256" key="7">
    <source>
        <dbReference type="PIRNR" id="PIRNR004682"/>
    </source>
</evidence>
<comment type="similarity">
    <text evidence="7">Belongs to the gmhB family.</text>
</comment>
<feature type="active site" description="Nucleophile" evidence="8">
    <location>
        <position position="7"/>
    </location>
</feature>
<evidence type="ECO:0000256" key="1">
    <source>
        <dbReference type="ARBA" id="ARBA00004496"/>
    </source>
</evidence>
<feature type="binding site" evidence="10">
    <location>
        <position position="7"/>
    </location>
    <ligand>
        <name>Mg(2+)</name>
        <dbReference type="ChEBI" id="CHEBI:18420"/>
    </ligand>
</feature>
<dbReference type="InterPro" id="IPR023214">
    <property type="entry name" value="HAD_sf"/>
</dbReference>
<dbReference type="PANTHER" id="PTHR42891">
    <property type="entry name" value="D-GLYCERO-BETA-D-MANNO-HEPTOSE-1,7-BISPHOSPHATE 7-PHOSPHATASE"/>
    <property type="match status" value="1"/>
</dbReference>
<dbReference type="InterPro" id="IPR036412">
    <property type="entry name" value="HAD-like_sf"/>
</dbReference>
<feature type="binding site" evidence="10">
    <location>
        <position position="9"/>
    </location>
    <ligand>
        <name>Mg(2+)</name>
        <dbReference type="ChEBI" id="CHEBI:18420"/>
    </ligand>
</feature>
<dbReference type="OrthoDB" id="9781367at2"/>
<evidence type="ECO:0000313" key="11">
    <source>
        <dbReference type="EMBL" id="PPE74885.1"/>
    </source>
</evidence>
<proteinExistence type="inferred from homology"/>
<dbReference type="GO" id="GO:0046872">
    <property type="term" value="F:metal ion binding"/>
    <property type="evidence" value="ECO:0007669"/>
    <property type="project" value="UniProtKB-KW"/>
</dbReference>
<dbReference type="RefSeq" id="WP_104229112.1">
    <property type="nucleotide sequence ID" value="NZ_PSNW01000002.1"/>
</dbReference>
<dbReference type="EMBL" id="PSNW01000002">
    <property type="protein sequence ID" value="PPE74885.1"/>
    <property type="molecule type" value="Genomic_DNA"/>
</dbReference>
<dbReference type="InterPro" id="IPR006549">
    <property type="entry name" value="HAD-SF_hydro_IIIA"/>
</dbReference>
<evidence type="ECO:0000256" key="3">
    <source>
        <dbReference type="ARBA" id="ARBA00022723"/>
    </source>
</evidence>
<protein>
    <recommendedName>
        <fullName evidence="6 7">D,D-heptose 1,7-bisphosphate phosphatase</fullName>
        <ecNumber evidence="7">3.1.3.-</ecNumber>
    </recommendedName>
</protein>
<dbReference type="SUPFAM" id="SSF56784">
    <property type="entry name" value="HAD-like"/>
    <property type="match status" value="1"/>
</dbReference>
<feature type="binding site" evidence="10">
    <location>
        <position position="126"/>
    </location>
    <ligand>
        <name>Mg(2+)</name>
        <dbReference type="ChEBI" id="CHEBI:18420"/>
    </ligand>
</feature>
<comment type="subcellular location">
    <subcellularLocation>
        <location evidence="1 7">Cytoplasm</location>
    </subcellularLocation>
</comment>
<evidence type="ECO:0000256" key="10">
    <source>
        <dbReference type="PIRSR" id="PIRSR004682-4"/>
    </source>
</evidence>
<dbReference type="GO" id="GO:0005975">
    <property type="term" value="P:carbohydrate metabolic process"/>
    <property type="evidence" value="ECO:0007669"/>
    <property type="project" value="InterPro"/>
</dbReference>
<evidence type="ECO:0000256" key="5">
    <source>
        <dbReference type="ARBA" id="ARBA00023277"/>
    </source>
</evidence>
<feature type="site" description="Stabilizes the phosphoryl group" evidence="9">
    <location>
        <position position="50"/>
    </location>
</feature>
<keyword evidence="2 7" id="KW-0963">Cytoplasm</keyword>
<dbReference type="AlphaFoldDB" id="A0A2S5TIU4"/>
<evidence type="ECO:0000256" key="4">
    <source>
        <dbReference type="ARBA" id="ARBA00022801"/>
    </source>
</evidence>
<keyword evidence="4 7" id="KW-0378">Hydrolase</keyword>
<sequence>MKLVILDRDGVINEELTDPVRSVAEFHPIPGSLEAIARLTQAGFRVYLASNQPGLGRGEVNYEGFAEQNGHLQKSLAELGSRIDGSFFAPDHPDRPGPMRKPNPGMLLDLAKRLGISLDYVPAVGDSIWDIDAARAAGARPVLVRTGNGVRTEKEHALKGVAIYDDLAAFASALIAAQQALPAVN</sequence>
<dbReference type="GO" id="GO:0005737">
    <property type="term" value="C:cytoplasm"/>
    <property type="evidence" value="ECO:0007669"/>
    <property type="project" value="UniProtKB-SubCell"/>
</dbReference>
<dbReference type="EC" id="3.1.3.-" evidence="7"/>
<reference evidence="11 12" key="1">
    <citation type="submission" date="2018-02" db="EMBL/GenBank/DDBJ databases">
        <title>Genome sequencing of Solimonas sp. HR-BB.</title>
        <authorList>
            <person name="Lee Y."/>
            <person name="Jeon C.O."/>
        </authorList>
    </citation>
    <scope>NUCLEOTIDE SEQUENCE [LARGE SCALE GENOMIC DNA]</scope>
    <source>
        <strain evidence="11 12">HR-BB</strain>
    </source>
</reference>
<dbReference type="Proteomes" id="UP000238220">
    <property type="component" value="Unassembled WGS sequence"/>
</dbReference>
<organism evidence="11 12">
    <name type="scientific">Solimonas fluminis</name>
    <dbReference type="NCBI Taxonomy" id="2086571"/>
    <lineage>
        <taxon>Bacteria</taxon>
        <taxon>Pseudomonadati</taxon>
        <taxon>Pseudomonadota</taxon>
        <taxon>Gammaproteobacteria</taxon>
        <taxon>Nevskiales</taxon>
        <taxon>Nevskiaceae</taxon>
        <taxon>Solimonas</taxon>
    </lineage>
</organism>
<comment type="cofactor">
    <cofactor evidence="10">
        <name>Mg(2+)</name>
        <dbReference type="ChEBI" id="CHEBI:18420"/>
    </cofactor>
</comment>
<dbReference type="PIRSF" id="PIRSF004682">
    <property type="entry name" value="GmhB"/>
    <property type="match status" value="1"/>
</dbReference>
<feature type="site" description="Contributes to substrate recognition" evidence="9">
    <location>
        <position position="100"/>
    </location>
</feature>
<evidence type="ECO:0000256" key="6">
    <source>
        <dbReference type="ARBA" id="ARBA00031828"/>
    </source>
</evidence>
<keyword evidence="5 7" id="KW-0119">Carbohydrate metabolism</keyword>
<keyword evidence="10" id="KW-0460">Magnesium</keyword>
<comment type="caution">
    <text evidence="11">The sequence shown here is derived from an EMBL/GenBank/DDBJ whole genome shotgun (WGS) entry which is preliminary data.</text>
</comment>
<dbReference type="NCBIfam" id="TIGR01656">
    <property type="entry name" value="Histidinol-ppas"/>
    <property type="match status" value="1"/>
</dbReference>
<dbReference type="InterPro" id="IPR004446">
    <property type="entry name" value="Heptose_bisP_phosphatase"/>
</dbReference>
<dbReference type="Pfam" id="PF13242">
    <property type="entry name" value="Hydrolase_like"/>
    <property type="match status" value="1"/>
</dbReference>
<feature type="site" description="Stabilizes the phosphoryl group" evidence="9">
    <location>
        <position position="101"/>
    </location>
</feature>
<accession>A0A2S5TIU4</accession>
<evidence type="ECO:0000256" key="2">
    <source>
        <dbReference type="ARBA" id="ARBA00022490"/>
    </source>
</evidence>
<evidence type="ECO:0000313" key="12">
    <source>
        <dbReference type="Proteomes" id="UP000238220"/>
    </source>
</evidence>
<keyword evidence="12" id="KW-1185">Reference proteome</keyword>
<keyword evidence="3 10" id="KW-0479">Metal-binding</keyword>